<dbReference type="Pfam" id="PF13360">
    <property type="entry name" value="PQQ_2"/>
    <property type="match status" value="1"/>
</dbReference>
<dbReference type="InterPro" id="IPR011047">
    <property type="entry name" value="Quinoprotein_ADH-like_sf"/>
</dbReference>
<gene>
    <name evidence="3" type="ORF">ETD96_17725</name>
</gene>
<comment type="caution">
    <text evidence="3">The sequence shown here is derived from an EMBL/GenBank/DDBJ whole genome shotgun (WGS) entry which is preliminary data.</text>
</comment>
<keyword evidence="1" id="KW-0472">Membrane</keyword>
<protein>
    <recommendedName>
        <fullName evidence="2">Pyrrolo-quinoline quinone repeat domain-containing protein</fullName>
    </recommendedName>
</protein>
<dbReference type="OrthoDB" id="3453891at2"/>
<dbReference type="EMBL" id="VCKZ01000117">
    <property type="protein sequence ID" value="TMR37824.1"/>
    <property type="molecule type" value="Genomic_DNA"/>
</dbReference>
<evidence type="ECO:0000256" key="1">
    <source>
        <dbReference type="SAM" id="Phobius"/>
    </source>
</evidence>
<feature type="transmembrane region" description="Helical" evidence="1">
    <location>
        <begin position="17"/>
        <end position="37"/>
    </location>
</feature>
<dbReference type="AlphaFoldDB" id="A0A5S4GZG2"/>
<evidence type="ECO:0000313" key="3">
    <source>
        <dbReference type="EMBL" id="TMR37824.1"/>
    </source>
</evidence>
<dbReference type="InterPro" id="IPR002372">
    <property type="entry name" value="PQQ_rpt_dom"/>
</dbReference>
<name>A0A5S4GZG2_9ACTN</name>
<accession>A0A5S4GZG2</accession>
<dbReference type="Gene3D" id="2.130.10.10">
    <property type="entry name" value="YVTN repeat-like/Quinoprotein amine dehydrogenase"/>
    <property type="match status" value="1"/>
</dbReference>
<keyword evidence="4" id="KW-1185">Reference proteome</keyword>
<keyword evidence="1" id="KW-0812">Transmembrane</keyword>
<evidence type="ECO:0000259" key="2">
    <source>
        <dbReference type="Pfam" id="PF13360"/>
    </source>
</evidence>
<dbReference type="InterPro" id="IPR015943">
    <property type="entry name" value="WD40/YVTN_repeat-like_dom_sf"/>
</dbReference>
<sequence>MGETAVGRRAPRLARSLPALTVVVAVVASAVFAFWWFSPWESFQGPPGAAPRPLDGVPVKGIARSRTATAPVLVAGMLVERHGGGVRAVEPRTGRTWWALRRPGRVRASTVGAVDGARAAIVWTDRRLTIIDVATGRRRHAELPDRSQDRTPHGGTSADAAVVGLADRAGHPIAAVIQNRGVDAYDAASGRRLWSWKAPAHCGFNEPSGAAATAALSLTVGCELAPDARDRPVVDYSAAYTTLLDASSGRPVPGFARFGRGRLVPVGDHLLLQREESRGYRVVDARTARTLWRLPNVRAIASGGDGLVVSTTLDGREVSLYRARDGRRLWRYRAEDDRGQLRHSTVVDGRVYAVEFDGGARVVAFGEAGQVAGRLDLPAAFRRGTPAVIGGGYGTLVVEDVHANPGRKSKARPYVLLIGAE</sequence>
<dbReference type="RefSeq" id="WP_138637565.1">
    <property type="nucleotide sequence ID" value="NZ_JASWDG010000047.1"/>
</dbReference>
<dbReference type="Proteomes" id="UP000305238">
    <property type="component" value="Unassembled WGS sequence"/>
</dbReference>
<feature type="domain" description="Pyrrolo-quinoline quinone repeat" evidence="2">
    <location>
        <begin position="181"/>
        <end position="380"/>
    </location>
</feature>
<evidence type="ECO:0000313" key="4">
    <source>
        <dbReference type="Proteomes" id="UP000305238"/>
    </source>
</evidence>
<proteinExistence type="predicted"/>
<dbReference type="SUPFAM" id="SSF50998">
    <property type="entry name" value="Quinoprotein alcohol dehydrogenase-like"/>
    <property type="match status" value="1"/>
</dbReference>
<organism evidence="3 4">
    <name type="scientific">Actinomadura geliboluensis</name>
    <dbReference type="NCBI Taxonomy" id="882440"/>
    <lineage>
        <taxon>Bacteria</taxon>
        <taxon>Bacillati</taxon>
        <taxon>Actinomycetota</taxon>
        <taxon>Actinomycetes</taxon>
        <taxon>Streptosporangiales</taxon>
        <taxon>Thermomonosporaceae</taxon>
        <taxon>Actinomadura</taxon>
    </lineage>
</organism>
<reference evidence="3 4" key="1">
    <citation type="submission" date="2019-05" db="EMBL/GenBank/DDBJ databases">
        <title>Draft genome sequence of Actinomadura geliboluensis A8036.</title>
        <authorList>
            <person name="Saricaoglu S."/>
            <person name="Isik K."/>
        </authorList>
    </citation>
    <scope>NUCLEOTIDE SEQUENCE [LARGE SCALE GENOMIC DNA]</scope>
    <source>
        <strain evidence="3 4">A8036</strain>
    </source>
</reference>
<keyword evidence="1" id="KW-1133">Transmembrane helix</keyword>